<accession>A0ABV6AA45</accession>
<dbReference type="Gene3D" id="3.30.70.270">
    <property type="match status" value="1"/>
</dbReference>
<dbReference type="EC" id="2.7.7.65" evidence="2"/>
<dbReference type="EMBL" id="JBHMAA010000003">
    <property type="protein sequence ID" value="MFB9947489.1"/>
    <property type="molecule type" value="Genomic_DNA"/>
</dbReference>
<name>A0ABV6AA45_9HYPH</name>
<proteinExistence type="predicted"/>
<organism evidence="2 3">
    <name type="scientific">Rhizobium puerariae</name>
    <dbReference type="NCBI Taxonomy" id="1585791"/>
    <lineage>
        <taxon>Bacteria</taxon>
        <taxon>Pseudomonadati</taxon>
        <taxon>Pseudomonadota</taxon>
        <taxon>Alphaproteobacteria</taxon>
        <taxon>Hyphomicrobiales</taxon>
        <taxon>Rhizobiaceae</taxon>
        <taxon>Rhizobium/Agrobacterium group</taxon>
        <taxon>Rhizobium</taxon>
    </lineage>
</organism>
<evidence type="ECO:0000313" key="3">
    <source>
        <dbReference type="Proteomes" id="UP001589692"/>
    </source>
</evidence>
<gene>
    <name evidence="2" type="ORF">ACFFP0_01455</name>
</gene>
<dbReference type="SUPFAM" id="SSF55073">
    <property type="entry name" value="Nucleotide cyclase"/>
    <property type="match status" value="1"/>
</dbReference>
<evidence type="ECO:0000259" key="1">
    <source>
        <dbReference type="PROSITE" id="PS50887"/>
    </source>
</evidence>
<keyword evidence="2" id="KW-0808">Transferase</keyword>
<keyword evidence="3" id="KW-1185">Reference proteome</keyword>
<reference evidence="2 3" key="1">
    <citation type="submission" date="2024-09" db="EMBL/GenBank/DDBJ databases">
        <authorList>
            <person name="Sun Q."/>
            <person name="Mori K."/>
        </authorList>
    </citation>
    <scope>NUCLEOTIDE SEQUENCE [LARGE SCALE GENOMIC DNA]</scope>
    <source>
        <strain evidence="2 3">TBRC 4938</strain>
    </source>
</reference>
<keyword evidence="2" id="KW-0548">Nucleotidyltransferase</keyword>
<dbReference type="InterPro" id="IPR029787">
    <property type="entry name" value="Nucleotide_cyclase"/>
</dbReference>
<dbReference type="InterPro" id="IPR000160">
    <property type="entry name" value="GGDEF_dom"/>
</dbReference>
<evidence type="ECO:0000313" key="2">
    <source>
        <dbReference type="EMBL" id="MFB9947489.1"/>
    </source>
</evidence>
<dbReference type="Pfam" id="PF00990">
    <property type="entry name" value="GGDEF"/>
    <property type="match status" value="1"/>
</dbReference>
<dbReference type="PROSITE" id="PS50887">
    <property type="entry name" value="GGDEF"/>
    <property type="match status" value="1"/>
</dbReference>
<dbReference type="GO" id="GO:0052621">
    <property type="term" value="F:diguanylate cyclase activity"/>
    <property type="evidence" value="ECO:0007669"/>
    <property type="project" value="UniProtKB-EC"/>
</dbReference>
<feature type="domain" description="GGDEF" evidence="1">
    <location>
        <begin position="1"/>
        <end position="56"/>
    </location>
</feature>
<sequence>MPHERSLAASFVTISAGGTVVNGDAAKLPERLLREADSALYYAKHGGRNRIHTTNEEGRSD</sequence>
<dbReference type="RefSeq" id="WP_377255432.1">
    <property type="nucleotide sequence ID" value="NZ_JBHMAA010000003.1"/>
</dbReference>
<protein>
    <submittedName>
        <fullName evidence="2">Diguanylate cyclase domain-containing protein</fullName>
        <ecNumber evidence="2">2.7.7.65</ecNumber>
    </submittedName>
</protein>
<dbReference type="Proteomes" id="UP001589692">
    <property type="component" value="Unassembled WGS sequence"/>
</dbReference>
<dbReference type="InterPro" id="IPR043128">
    <property type="entry name" value="Rev_trsase/Diguanyl_cyclase"/>
</dbReference>
<comment type="caution">
    <text evidence="2">The sequence shown here is derived from an EMBL/GenBank/DDBJ whole genome shotgun (WGS) entry which is preliminary data.</text>
</comment>